<name>A0AAV4XXQ4_CAEEX</name>
<dbReference type="EMBL" id="BPLR01018479">
    <property type="protein sequence ID" value="GIY99967.1"/>
    <property type="molecule type" value="Genomic_DNA"/>
</dbReference>
<organism evidence="1 2">
    <name type="scientific">Caerostris extrusa</name>
    <name type="common">Bark spider</name>
    <name type="synonym">Caerostris bankana</name>
    <dbReference type="NCBI Taxonomy" id="172846"/>
    <lineage>
        <taxon>Eukaryota</taxon>
        <taxon>Metazoa</taxon>
        <taxon>Ecdysozoa</taxon>
        <taxon>Arthropoda</taxon>
        <taxon>Chelicerata</taxon>
        <taxon>Arachnida</taxon>
        <taxon>Araneae</taxon>
        <taxon>Araneomorphae</taxon>
        <taxon>Entelegynae</taxon>
        <taxon>Araneoidea</taxon>
        <taxon>Araneidae</taxon>
        <taxon>Caerostris</taxon>
    </lineage>
</organism>
<reference evidence="1 2" key="1">
    <citation type="submission" date="2021-06" db="EMBL/GenBank/DDBJ databases">
        <title>Caerostris extrusa draft genome.</title>
        <authorList>
            <person name="Kono N."/>
            <person name="Arakawa K."/>
        </authorList>
    </citation>
    <scope>NUCLEOTIDE SEQUENCE [LARGE SCALE GENOMIC DNA]</scope>
</reference>
<gene>
    <name evidence="1" type="ORF">CEXT_432031</name>
</gene>
<protein>
    <submittedName>
        <fullName evidence="1">Uncharacterized protein</fullName>
    </submittedName>
</protein>
<evidence type="ECO:0000313" key="1">
    <source>
        <dbReference type="EMBL" id="GIY99967.1"/>
    </source>
</evidence>
<comment type="caution">
    <text evidence="1">The sequence shown here is derived from an EMBL/GenBank/DDBJ whole genome shotgun (WGS) entry which is preliminary data.</text>
</comment>
<sequence length="144" mass="16114">MADSLWPVTPLRRLDISTRQSICVYFGPYKILDAGEQDKTSLAMSESRPESSTEKNISKTKCELYDSGFLSTNMSWKSDCDNKLDIAREMNKEGKIKEQIRHIASETIGNQSYGLPPYLIGFRTVGAGIFSKFSFCFAGEGKCC</sequence>
<dbReference type="Proteomes" id="UP001054945">
    <property type="component" value="Unassembled WGS sequence"/>
</dbReference>
<keyword evidence="2" id="KW-1185">Reference proteome</keyword>
<dbReference type="AlphaFoldDB" id="A0AAV4XXQ4"/>
<accession>A0AAV4XXQ4</accession>
<proteinExistence type="predicted"/>
<evidence type="ECO:0000313" key="2">
    <source>
        <dbReference type="Proteomes" id="UP001054945"/>
    </source>
</evidence>